<dbReference type="WBParaSite" id="nRc.2.0.1.t17051-RA">
    <property type="protein sequence ID" value="nRc.2.0.1.t17051-RA"/>
    <property type="gene ID" value="nRc.2.0.1.g17051"/>
</dbReference>
<organism evidence="1 2">
    <name type="scientific">Romanomermis culicivorax</name>
    <name type="common">Nematode worm</name>
    <dbReference type="NCBI Taxonomy" id="13658"/>
    <lineage>
        <taxon>Eukaryota</taxon>
        <taxon>Metazoa</taxon>
        <taxon>Ecdysozoa</taxon>
        <taxon>Nematoda</taxon>
        <taxon>Enoplea</taxon>
        <taxon>Dorylaimia</taxon>
        <taxon>Mermithida</taxon>
        <taxon>Mermithoidea</taxon>
        <taxon>Mermithidae</taxon>
        <taxon>Romanomermis</taxon>
    </lineage>
</organism>
<dbReference type="AlphaFoldDB" id="A0A915ITA4"/>
<name>A0A915ITA4_ROMCU</name>
<sequence length="83" mass="9058">MLQKLVPKLASSPIKVDLQQKNQCSRNVQQQLIRPGKEDSVLVKLFCIQSRKHVIGIQTSGNQPGTCNICPLITSAIGSNSTQ</sequence>
<keyword evidence="1" id="KW-1185">Reference proteome</keyword>
<reference evidence="2" key="1">
    <citation type="submission" date="2022-11" db="UniProtKB">
        <authorList>
            <consortium name="WormBaseParasite"/>
        </authorList>
    </citation>
    <scope>IDENTIFICATION</scope>
</reference>
<proteinExistence type="predicted"/>
<evidence type="ECO:0000313" key="2">
    <source>
        <dbReference type="WBParaSite" id="nRc.2.0.1.t17051-RA"/>
    </source>
</evidence>
<evidence type="ECO:0000313" key="1">
    <source>
        <dbReference type="Proteomes" id="UP000887565"/>
    </source>
</evidence>
<protein>
    <submittedName>
        <fullName evidence="2">Uncharacterized protein</fullName>
    </submittedName>
</protein>
<accession>A0A915ITA4</accession>
<dbReference type="Proteomes" id="UP000887565">
    <property type="component" value="Unplaced"/>
</dbReference>